<name>A0ABT7VIM3_9BACE</name>
<evidence type="ECO:0000259" key="1">
    <source>
        <dbReference type="Pfam" id="PF07883"/>
    </source>
</evidence>
<evidence type="ECO:0000313" key="2">
    <source>
        <dbReference type="EMBL" id="MDM8326148.1"/>
    </source>
</evidence>
<reference evidence="3" key="1">
    <citation type="submission" date="2023-07" db="EMBL/GenBank/DDBJ databases">
        <title>Identification and characterization of horizontal gene transfer across gut microbiota members of farm animals based on homology search.</title>
        <authorList>
            <person name="Schwarzerova J."/>
            <person name="Nykrynova M."/>
            <person name="Jureckova K."/>
            <person name="Cejkova D."/>
            <person name="Rychlik I."/>
        </authorList>
    </citation>
    <scope>NUCLEOTIDE SEQUENCE [LARGE SCALE GENOMIC DNA]</scope>
    <source>
        <strain evidence="3">109_WCHN</strain>
    </source>
</reference>
<dbReference type="Gene3D" id="2.60.120.10">
    <property type="entry name" value="Jelly Rolls"/>
    <property type="match status" value="1"/>
</dbReference>
<dbReference type="InterPro" id="IPR014710">
    <property type="entry name" value="RmlC-like_jellyroll"/>
</dbReference>
<protein>
    <submittedName>
        <fullName evidence="2">Cupin domain-containing protein</fullName>
    </submittedName>
</protein>
<dbReference type="InterPro" id="IPR011051">
    <property type="entry name" value="RmlC_Cupin_sf"/>
</dbReference>
<sequence length="110" mass="11991">MLKHLKDILPRLTSHGVGEKRVLLSAGETETAVTQIAVTTLHAGETANGHSHATMEEYFFFLHGEAALTIDGERTACHEGDFVQIRKGTFHTLEAVSEVEVMTIGIATEM</sequence>
<dbReference type="EMBL" id="JAUDEN010000030">
    <property type="protein sequence ID" value="MDM8326148.1"/>
    <property type="molecule type" value="Genomic_DNA"/>
</dbReference>
<dbReference type="Proteomes" id="UP001169458">
    <property type="component" value="Unassembled WGS sequence"/>
</dbReference>
<gene>
    <name evidence="2" type="ORF">QUW60_13085</name>
</gene>
<feature type="domain" description="Cupin type-2" evidence="1">
    <location>
        <begin position="38"/>
        <end position="102"/>
    </location>
</feature>
<dbReference type="SUPFAM" id="SSF51182">
    <property type="entry name" value="RmlC-like cupins"/>
    <property type="match status" value="1"/>
</dbReference>
<dbReference type="Pfam" id="PF07883">
    <property type="entry name" value="Cupin_2"/>
    <property type="match status" value="1"/>
</dbReference>
<proteinExistence type="predicted"/>
<accession>A0ABT7VIM3</accession>
<dbReference type="InterPro" id="IPR013096">
    <property type="entry name" value="Cupin_2"/>
</dbReference>
<dbReference type="RefSeq" id="WP_258338353.1">
    <property type="nucleotide sequence ID" value="NZ_JAUDEN010000030.1"/>
</dbReference>
<comment type="caution">
    <text evidence="2">The sequence shown here is derived from an EMBL/GenBank/DDBJ whole genome shotgun (WGS) entry which is preliminary data.</text>
</comment>
<evidence type="ECO:0000313" key="3">
    <source>
        <dbReference type="Proteomes" id="UP001169458"/>
    </source>
</evidence>
<keyword evidence="3" id="KW-1185">Reference proteome</keyword>
<organism evidence="2 3">
    <name type="scientific">Bacteroides gallinaceum</name>
    <dbReference type="NCBI Taxonomy" id="1462571"/>
    <lineage>
        <taxon>Bacteria</taxon>
        <taxon>Pseudomonadati</taxon>
        <taxon>Bacteroidota</taxon>
        <taxon>Bacteroidia</taxon>
        <taxon>Bacteroidales</taxon>
        <taxon>Bacteroidaceae</taxon>
        <taxon>Bacteroides</taxon>
    </lineage>
</organism>